<dbReference type="GO" id="GO:0015833">
    <property type="term" value="P:peptide transport"/>
    <property type="evidence" value="ECO:0007669"/>
    <property type="project" value="TreeGrafter"/>
</dbReference>
<evidence type="ECO:0000256" key="3">
    <source>
        <dbReference type="ARBA" id="ARBA00022729"/>
    </source>
</evidence>
<comment type="similarity">
    <text evidence="1">Belongs to the bacterial solute-binding protein 5 family.</text>
</comment>
<dbReference type="CDD" id="cd08514">
    <property type="entry name" value="PBP2_AppA_like"/>
    <property type="match status" value="1"/>
</dbReference>
<evidence type="ECO:0000313" key="8">
    <source>
        <dbReference type="Proteomes" id="UP000678228"/>
    </source>
</evidence>
<keyword evidence="3 5" id="KW-0732">Signal</keyword>
<dbReference type="PIRSF" id="PIRSF002741">
    <property type="entry name" value="MppA"/>
    <property type="match status" value="1"/>
</dbReference>
<dbReference type="GO" id="GO:0042597">
    <property type="term" value="C:periplasmic space"/>
    <property type="evidence" value="ECO:0007669"/>
    <property type="project" value="UniProtKB-ARBA"/>
</dbReference>
<name>A0A940WTS0_9BACI</name>
<dbReference type="EMBL" id="JAGKSQ010000001">
    <property type="protein sequence ID" value="MBP3950058.1"/>
    <property type="molecule type" value="Genomic_DNA"/>
</dbReference>
<sequence>MKKKSLLFMLIALLSFGLLLAACGGETEDPAETETETEGEEGGEAATGEPQKGGTVTAAMFSAPGHQFNPIFYADSYEANILDFTHEALVGLDENLEFIPELASDWKFNDDFTELTYTLEEGVKWHDGEEFTAEDVVFTYTAIADPAYTAAGGVRVDYVNQLVGYEEYVAGEADTFEGVKADGDYSVTFYFKEPSITALQYTSFPIIPQHVFADVPVADMPAHAASRDAGSVIGTGPFQLTDMQEGEQYVLSAHADYWKGAPYLDSVVWRVVDNAIMTGLLQNEEIDMVGLPGGVPSTDAADVDALENVELVQDQDFGYQYIGFKLHHSEGEQEDWTDKSGWVVNEKLKDVEVRQAIAYAVNRQGFVDGLMDGQGMVINAPFPEASWAFDPEAVNQYDYSPEKAIELLDGAGYKDTDGDGFREDPSGNKWVLNLDYPSGNQTRERTAPIIVENLAEVGIEVNMRSPREAAAHFELVEKNNTDWDMYLAGWGLSTGDPDPSGIHRSTAPYNYLRWDDAKSDELLDAALKTPEAFELEYRQEIYNEWANYFSEQLPELPLYSANVNVAFNTKFHGWTVKPRMVNDDAHLWWVEQ</sequence>
<dbReference type="RefSeq" id="WP_210595673.1">
    <property type="nucleotide sequence ID" value="NZ_JAGKSQ010000001.1"/>
</dbReference>
<dbReference type="PANTHER" id="PTHR30290">
    <property type="entry name" value="PERIPLASMIC BINDING COMPONENT OF ABC TRANSPORTER"/>
    <property type="match status" value="1"/>
</dbReference>
<organism evidence="7 8">
    <name type="scientific">Halalkalibacter suaedae</name>
    <dbReference type="NCBI Taxonomy" id="2822140"/>
    <lineage>
        <taxon>Bacteria</taxon>
        <taxon>Bacillati</taxon>
        <taxon>Bacillota</taxon>
        <taxon>Bacilli</taxon>
        <taxon>Bacillales</taxon>
        <taxon>Bacillaceae</taxon>
        <taxon>Halalkalibacter</taxon>
    </lineage>
</organism>
<evidence type="ECO:0000256" key="5">
    <source>
        <dbReference type="SAM" id="SignalP"/>
    </source>
</evidence>
<dbReference type="InterPro" id="IPR039424">
    <property type="entry name" value="SBP_5"/>
</dbReference>
<feature type="compositionally biased region" description="Acidic residues" evidence="4">
    <location>
        <begin position="27"/>
        <end position="43"/>
    </location>
</feature>
<dbReference type="AlphaFoldDB" id="A0A940WTS0"/>
<dbReference type="PANTHER" id="PTHR30290:SF9">
    <property type="entry name" value="OLIGOPEPTIDE-BINDING PROTEIN APPA"/>
    <property type="match status" value="1"/>
</dbReference>
<evidence type="ECO:0000256" key="4">
    <source>
        <dbReference type="SAM" id="MobiDB-lite"/>
    </source>
</evidence>
<dbReference type="Gene3D" id="3.90.76.10">
    <property type="entry name" value="Dipeptide-binding Protein, Domain 1"/>
    <property type="match status" value="1"/>
</dbReference>
<dbReference type="InterPro" id="IPR000914">
    <property type="entry name" value="SBP_5_dom"/>
</dbReference>
<dbReference type="Pfam" id="PF00496">
    <property type="entry name" value="SBP_bac_5"/>
    <property type="match status" value="1"/>
</dbReference>
<dbReference type="GO" id="GO:1904680">
    <property type="term" value="F:peptide transmembrane transporter activity"/>
    <property type="evidence" value="ECO:0007669"/>
    <property type="project" value="TreeGrafter"/>
</dbReference>
<keyword evidence="8" id="KW-1185">Reference proteome</keyword>
<dbReference type="GO" id="GO:0043190">
    <property type="term" value="C:ATP-binding cassette (ABC) transporter complex"/>
    <property type="evidence" value="ECO:0007669"/>
    <property type="project" value="InterPro"/>
</dbReference>
<reference evidence="7" key="1">
    <citation type="submission" date="2021-03" db="EMBL/GenBank/DDBJ databases">
        <title>Bacillus suaedae sp. nov., isolated from Suaeda aralocaspica.</title>
        <authorList>
            <person name="Lei R.F.R."/>
        </authorList>
    </citation>
    <scope>NUCLEOTIDE SEQUENCE</scope>
    <source>
        <strain evidence="7">YZJH907-2</strain>
    </source>
</reference>
<evidence type="ECO:0000313" key="7">
    <source>
        <dbReference type="EMBL" id="MBP3950058.1"/>
    </source>
</evidence>
<evidence type="ECO:0000256" key="2">
    <source>
        <dbReference type="ARBA" id="ARBA00022448"/>
    </source>
</evidence>
<protein>
    <submittedName>
        <fullName evidence="7">Peptide-binding protein</fullName>
    </submittedName>
</protein>
<dbReference type="InterPro" id="IPR030678">
    <property type="entry name" value="Peptide/Ni-bd"/>
</dbReference>
<proteinExistence type="inferred from homology"/>
<comment type="caution">
    <text evidence="7">The sequence shown here is derived from an EMBL/GenBank/DDBJ whole genome shotgun (WGS) entry which is preliminary data.</text>
</comment>
<accession>A0A940WTS0</accession>
<gene>
    <name evidence="7" type="ORF">J7W16_02860</name>
</gene>
<dbReference type="PROSITE" id="PS51257">
    <property type="entry name" value="PROKAR_LIPOPROTEIN"/>
    <property type="match status" value="1"/>
</dbReference>
<dbReference type="Gene3D" id="3.40.190.10">
    <property type="entry name" value="Periplasmic binding protein-like II"/>
    <property type="match status" value="1"/>
</dbReference>
<feature type="signal peptide" evidence="5">
    <location>
        <begin position="1"/>
        <end position="21"/>
    </location>
</feature>
<evidence type="ECO:0000259" key="6">
    <source>
        <dbReference type="Pfam" id="PF00496"/>
    </source>
</evidence>
<feature type="region of interest" description="Disordered" evidence="4">
    <location>
        <begin position="27"/>
        <end position="56"/>
    </location>
</feature>
<dbReference type="SUPFAM" id="SSF53850">
    <property type="entry name" value="Periplasmic binding protein-like II"/>
    <property type="match status" value="1"/>
</dbReference>
<feature type="chain" id="PRO_5038558658" evidence="5">
    <location>
        <begin position="22"/>
        <end position="592"/>
    </location>
</feature>
<evidence type="ECO:0000256" key="1">
    <source>
        <dbReference type="ARBA" id="ARBA00005695"/>
    </source>
</evidence>
<dbReference type="Gene3D" id="3.10.105.10">
    <property type="entry name" value="Dipeptide-binding Protein, Domain 3"/>
    <property type="match status" value="1"/>
</dbReference>
<keyword evidence="2" id="KW-0813">Transport</keyword>
<dbReference type="Proteomes" id="UP000678228">
    <property type="component" value="Unassembled WGS sequence"/>
</dbReference>
<feature type="domain" description="Solute-binding protein family 5" evidence="6">
    <location>
        <begin position="97"/>
        <end position="500"/>
    </location>
</feature>